<evidence type="ECO:0000313" key="2">
    <source>
        <dbReference type="EMBL" id="VFS63163.1"/>
    </source>
</evidence>
<name>A0A485AT62_KLUCR</name>
<sequence length="69" mass="7140">MKIYDGAAFVAAKSGATIYPSAYRKGAELTYFSRLKGLVKTPSVPTHSITPVAANDAANAGSAARPRSP</sequence>
<dbReference type="EMBL" id="CAADJD010000018">
    <property type="protein sequence ID" value="VFS63163.1"/>
    <property type="molecule type" value="Genomic_DNA"/>
</dbReference>
<protein>
    <submittedName>
        <fullName evidence="2">Bifunctional protein aas</fullName>
    </submittedName>
</protein>
<reference evidence="2 3" key="1">
    <citation type="submission" date="2019-03" db="EMBL/GenBank/DDBJ databases">
        <authorList>
            <consortium name="Pathogen Informatics"/>
        </authorList>
    </citation>
    <scope>NUCLEOTIDE SEQUENCE [LARGE SCALE GENOMIC DNA]</scope>
    <source>
        <strain evidence="2 3">NCTC12993</strain>
    </source>
</reference>
<evidence type="ECO:0000256" key="1">
    <source>
        <dbReference type="SAM" id="MobiDB-lite"/>
    </source>
</evidence>
<accession>A0A485AT62</accession>
<keyword evidence="3" id="KW-1185">Reference proteome</keyword>
<feature type="region of interest" description="Disordered" evidence="1">
    <location>
        <begin position="49"/>
        <end position="69"/>
    </location>
</feature>
<evidence type="ECO:0000313" key="3">
    <source>
        <dbReference type="Proteomes" id="UP000401081"/>
    </source>
</evidence>
<dbReference type="Proteomes" id="UP000401081">
    <property type="component" value="Unassembled WGS sequence"/>
</dbReference>
<dbReference type="AlphaFoldDB" id="A0A485AT62"/>
<organism evidence="2 3">
    <name type="scientific">Kluyvera cryocrescens</name>
    <name type="common">Kluyvera citrophila</name>
    <dbReference type="NCBI Taxonomy" id="580"/>
    <lineage>
        <taxon>Bacteria</taxon>
        <taxon>Pseudomonadati</taxon>
        <taxon>Pseudomonadota</taxon>
        <taxon>Gammaproteobacteria</taxon>
        <taxon>Enterobacterales</taxon>
        <taxon>Enterobacteriaceae</taxon>
        <taxon>Kluyvera</taxon>
    </lineage>
</organism>
<feature type="compositionally biased region" description="Low complexity" evidence="1">
    <location>
        <begin position="53"/>
        <end position="69"/>
    </location>
</feature>
<proteinExistence type="predicted"/>
<gene>
    <name evidence="2" type="primary">aas_1</name>
    <name evidence="2" type="ORF">NCTC12993_02501</name>
</gene>